<dbReference type="Proteomes" id="UP001054945">
    <property type="component" value="Unassembled WGS sequence"/>
</dbReference>
<gene>
    <name evidence="1" type="ORF">CEXT_748391</name>
</gene>
<evidence type="ECO:0000313" key="2">
    <source>
        <dbReference type="Proteomes" id="UP001054945"/>
    </source>
</evidence>
<keyword evidence="2" id="KW-1185">Reference proteome</keyword>
<sequence length="131" mass="14506">MVTYNNQEKADVHFMYGLANEIALESRKAVQAPFPEKTHARSKTVRVISSVLPELLQPVAANTHKHVCGSSTTEHHSISIWMCGALGALNSQSGFIWYGPMLGSGTPTRSALSELFFLWCYLKSLVYEGLF</sequence>
<proteinExistence type="predicted"/>
<protein>
    <submittedName>
        <fullName evidence="1">Uncharacterized protein</fullName>
    </submittedName>
</protein>
<dbReference type="AlphaFoldDB" id="A0AAV4W2V5"/>
<reference evidence="1 2" key="1">
    <citation type="submission" date="2021-06" db="EMBL/GenBank/DDBJ databases">
        <title>Caerostris extrusa draft genome.</title>
        <authorList>
            <person name="Kono N."/>
            <person name="Arakawa K."/>
        </authorList>
    </citation>
    <scope>NUCLEOTIDE SEQUENCE [LARGE SCALE GENOMIC DNA]</scope>
</reference>
<organism evidence="1 2">
    <name type="scientific">Caerostris extrusa</name>
    <name type="common">Bark spider</name>
    <name type="synonym">Caerostris bankana</name>
    <dbReference type="NCBI Taxonomy" id="172846"/>
    <lineage>
        <taxon>Eukaryota</taxon>
        <taxon>Metazoa</taxon>
        <taxon>Ecdysozoa</taxon>
        <taxon>Arthropoda</taxon>
        <taxon>Chelicerata</taxon>
        <taxon>Arachnida</taxon>
        <taxon>Araneae</taxon>
        <taxon>Araneomorphae</taxon>
        <taxon>Entelegynae</taxon>
        <taxon>Araneoidea</taxon>
        <taxon>Araneidae</taxon>
        <taxon>Caerostris</taxon>
    </lineage>
</organism>
<dbReference type="EMBL" id="BPLR01015480">
    <property type="protein sequence ID" value="GIY76400.1"/>
    <property type="molecule type" value="Genomic_DNA"/>
</dbReference>
<comment type="caution">
    <text evidence="1">The sequence shown here is derived from an EMBL/GenBank/DDBJ whole genome shotgun (WGS) entry which is preliminary data.</text>
</comment>
<name>A0AAV4W2V5_CAEEX</name>
<evidence type="ECO:0000313" key="1">
    <source>
        <dbReference type="EMBL" id="GIY76400.1"/>
    </source>
</evidence>
<accession>A0AAV4W2V5</accession>